<keyword evidence="4" id="KW-1185">Reference proteome</keyword>
<dbReference type="InterPro" id="IPR005232">
    <property type="entry name" value="LarE"/>
</dbReference>
<dbReference type="GO" id="GO:0016783">
    <property type="term" value="F:sulfurtransferase activity"/>
    <property type="evidence" value="ECO:0007669"/>
    <property type="project" value="InterPro"/>
</dbReference>
<dbReference type="InterPro" id="IPR022310">
    <property type="entry name" value="NAD/GMP_synthase"/>
</dbReference>
<dbReference type="EMBL" id="FQZD01000014">
    <property type="protein sequence ID" value="SHJ22048.1"/>
    <property type="molecule type" value="Genomic_DNA"/>
</dbReference>
<dbReference type="Gene3D" id="3.40.50.620">
    <property type="entry name" value="HUPs"/>
    <property type="match status" value="1"/>
</dbReference>
<sequence length="274" mass="30140">MNTEEKVKKLLDTLRSMGSVVVAFSGGVDSTFLAAAAKQALYDDRAIAVTACSETLPASERKEAVEIAGKLGIKHVLLTISELNNASFVENDEKRCYHCKMERFTVIAAWAKEQGFHWVLEGSNADDLADYRPGMQAVAELPGVRSPLLECGITKEEIRSLSKEWGLPTWKKLSAACLSSRIVYGLPVTAERLKQVELAEAFIKTLCSGQIRVRHHGDIARIEVAAKDIPLLAQPENSLRISQELKKLGFSFVTLDLEGYRTGSMNETLELSGK</sequence>
<organism evidence="3 4">
    <name type="scientific">Propionispora hippei DSM 15287</name>
    <dbReference type="NCBI Taxonomy" id="1123003"/>
    <lineage>
        <taxon>Bacteria</taxon>
        <taxon>Bacillati</taxon>
        <taxon>Bacillota</taxon>
        <taxon>Negativicutes</taxon>
        <taxon>Selenomonadales</taxon>
        <taxon>Sporomusaceae</taxon>
        <taxon>Propionispora</taxon>
    </lineage>
</organism>
<reference evidence="3 4" key="1">
    <citation type="submission" date="2016-11" db="EMBL/GenBank/DDBJ databases">
        <authorList>
            <person name="Varghese N."/>
            <person name="Submissions S."/>
        </authorList>
    </citation>
    <scope>NUCLEOTIDE SEQUENCE [LARGE SCALE GENOMIC DNA]</scope>
    <source>
        <strain evidence="3 4">DSM 15287</strain>
    </source>
</reference>
<dbReference type="Pfam" id="PF02540">
    <property type="entry name" value="NAD_synthase"/>
    <property type="match status" value="1"/>
</dbReference>
<dbReference type="CDD" id="cd01990">
    <property type="entry name" value="LarE-like"/>
    <property type="match status" value="1"/>
</dbReference>
<protein>
    <recommendedName>
        <fullName evidence="2">NAD/GMP synthase domain-containing protein</fullName>
    </recommendedName>
</protein>
<dbReference type="RefSeq" id="WP_149734754.1">
    <property type="nucleotide sequence ID" value="NZ_FQZD01000014.1"/>
</dbReference>
<feature type="domain" description="NAD/GMP synthase" evidence="2">
    <location>
        <begin position="17"/>
        <end position="90"/>
    </location>
</feature>
<dbReference type="PIRSF" id="PIRSF006661">
    <property type="entry name" value="PP-lp_UCP006661"/>
    <property type="match status" value="1"/>
</dbReference>
<evidence type="ECO:0000313" key="3">
    <source>
        <dbReference type="EMBL" id="SHJ22048.1"/>
    </source>
</evidence>
<dbReference type="InterPro" id="IPR052188">
    <property type="entry name" value="Ni-pincer_cofactor_biosynth"/>
</dbReference>
<dbReference type="PANTHER" id="PTHR43169:SF2">
    <property type="entry name" value="NAD_GMP SYNTHASE DOMAIN-CONTAINING PROTEIN"/>
    <property type="match status" value="1"/>
</dbReference>
<dbReference type="PANTHER" id="PTHR43169">
    <property type="entry name" value="EXSB FAMILY PROTEIN"/>
    <property type="match status" value="1"/>
</dbReference>
<proteinExistence type="predicted"/>
<feature type="active site" description="Nucleophile and sulfur donor" evidence="1">
    <location>
        <position position="177"/>
    </location>
</feature>
<evidence type="ECO:0000256" key="1">
    <source>
        <dbReference type="PIRSR" id="PIRSR006661-1"/>
    </source>
</evidence>
<evidence type="ECO:0000313" key="4">
    <source>
        <dbReference type="Proteomes" id="UP000322917"/>
    </source>
</evidence>
<dbReference type="NCBIfam" id="TIGR00268">
    <property type="entry name" value="ATP-dependent sacrificial sulfur transferase LarE"/>
    <property type="match status" value="1"/>
</dbReference>
<dbReference type="InterPro" id="IPR014729">
    <property type="entry name" value="Rossmann-like_a/b/a_fold"/>
</dbReference>
<dbReference type="AlphaFoldDB" id="A0A1M6HIN7"/>
<gene>
    <name evidence="3" type="ORF">SAMN02745170_01995</name>
</gene>
<dbReference type="SUPFAM" id="SSF52402">
    <property type="entry name" value="Adenine nucleotide alpha hydrolases-like"/>
    <property type="match status" value="1"/>
</dbReference>
<accession>A0A1M6HIN7</accession>
<name>A0A1M6HIN7_9FIRM</name>
<evidence type="ECO:0000259" key="2">
    <source>
        <dbReference type="Pfam" id="PF02540"/>
    </source>
</evidence>
<dbReference type="Proteomes" id="UP000322917">
    <property type="component" value="Unassembled WGS sequence"/>
</dbReference>
<dbReference type="OrthoDB" id="9776919at2"/>
<dbReference type="GO" id="GO:0006163">
    <property type="term" value="P:purine nucleotide metabolic process"/>
    <property type="evidence" value="ECO:0007669"/>
    <property type="project" value="UniProtKB-ARBA"/>
</dbReference>